<dbReference type="InterPro" id="IPR020930">
    <property type="entry name" value="Ribosomal_uL5_bac-type"/>
</dbReference>
<dbReference type="GO" id="GO:0019843">
    <property type="term" value="F:rRNA binding"/>
    <property type="evidence" value="ECO:0007669"/>
    <property type="project" value="UniProtKB-UniRule"/>
</dbReference>
<evidence type="ECO:0000256" key="3">
    <source>
        <dbReference type="ARBA" id="ARBA00023274"/>
    </source>
</evidence>
<name>A0A0H4TA32_9BACT</name>
<dbReference type="EMBL" id="KT007049">
    <property type="protein sequence ID" value="AKQ04791.1"/>
    <property type="molecule type" value="Genomic_DNA"/>
</dbReference>
<evidence type="ECO:0000256" key="2">
    <source>
        <dbReference type="ARBA" id="ARBA00022980"/>
    </source>
</evidence>
<dbReference type="Gene3D" id="3.30.1440.10">
    <property type="match status" value="1"/>
</dbReference>
<keyword evidence="5" id="KW-0694">RNA-binding</keyword>
<evidence type="ECO:0000259" key="9">
    <source>
        <dbReference type="Pfam" id="PF00673"/>
    </source>
</evidence>
<evidence type="ECO:0000259" key="8">
    <source>
        <dbReference type="Pfam" id="PF00281"/>
    </source>
</evidence>
<dbReference type="GO" id="GO:0006412">
    <property type="term" value="P:translation"/>
    <property type="evidence" value="ECO:0007669"/>
    <property type="project" value="UniProtKB-UniRule"/>
</dbReference>
<keyword evidence="5" id="KW-0699">rRNA-binding</keyword>
<keyword evidence="2 5" id="KW-0689">Ribosomal protein</keyword>
<gene>
    <name evidence="5 10" type="primary">rplE</name>
</gene>
<dbReference type="InterPro" id="IPR031310">
    <property type="entry name" value="Ribosomal_uL5_N"/>
</dbReference>
<comment type="function">
    <text evidence="5">This is 1 of the proteins that bind and probably mediate the attachment of the 5S RNA into the large ribosomal subunit, where it forms part of the central protuberance. In the 70S ribosome it contacts protein S13 of the 30S subunit (bridge B1b), connecting the 2 subunits; this bridge is implicated in subunit movement. Contacts the P site tRNA; the 5S rRNA and some of its associated proteins might help stabilize positioning of ribosome-bound tRNAs.</text>
</comment>
<dbReference type="PIRSF" id="PIRSF002161">
    <property type="entry name" value="Ribosomal_L5"/>
    <property type="match status" value="1"/>
</dbReference>
<evidence type="ECO:0000256" key="1">
    <source>
        <dbReference type="ARBA" id="ARBA00008553"/>
    </source>
</evidence>
<dbReference type="InterPro" id="IPR022803">
    <property type="entry name" value="Ribosomal_uL5_dom_sf"/>
</dbReference>
<proteinExistence type="inferred from homology"/>
<dbReference type="InterPro" id="IPR031309">
    <property type="entry name" value="Ribosomal_uL5_C"/>
</dbReference>
<evidence type="ECO:0000256" key="4">
    <source>
        <dbReference type="ARBA" id="ARBA00035245"/>
    </source>
</evidence>
<accession>A0A0H4TA32</accession>
<dbReference type="GO" id="GO:0000049">
    <property type="term" value="F:tRNA binding"/>
    <property type="evidence" value="ECO:0007669"/>
    <property type="project" value="UniProtKB-UniRule"/>
</dbReference>
<keyword evidence="5" id="KW-0820">tRNA-binding</keyword>
<dbReference type="Pfam" id="PF00281">
    <property type="entry name" value="Ribosomal_L5"/>
    <property type="match status" value="1"/>
</dbReference>
<dbReference type="InterPro" id="IPR020929">
    <property type="entry name" value="Ribosomal_uL5_CS"/>
</dbReference>
<evidence type="ECO:0000256" key="7">
    <source>
        <dbReference type="SAM" id="MobiDB-lite"/>
    </source>
</evidence>
<comment type="similarity">
    <text evidence="1 5 6">Belongs to the universal ribosomal protein uL5 family.</text>
</comment>
<evidence type="ECO:0000313" key="10">
    <source>
        <dbReference type="EMBL" id="AKQ04791.1"/>
    </source>
</evidence>
<feature type="domain" description="Large ribosomal subunit protein uL5 N-terminal" evidence="8">
    <location>
        <begin position="53"/>
        <end position="109"/>
    </location>
</feature>
<evidence type="ECO:0000256" key="5">
    <source>
        <dbReference type="HAMAP-Rule" id="MF_01333"/>
    </source>
</evidence>
<dbReference type="InterPro" id="IPR002132">
    <property type="entry name" value="Ribosomal_uL5"/>
</dbReference>
<feature type="region of interest" description="Disordered" evidence="7">
    <location>
        <begin position="1"/>
        <end position="31"/>
    </location>
</feature>
<dbReference type="HAMAP" id="MF_01333_B">
    <property type="entry name" value="Ribosomal_uL5_B"/>
    <property type="match status" value="1"/>
</dbReference>
<evidence type="ECO:0000256" key="6">
    <source>
        <dbReference type="RuleBase" id="RU003930"/>
    </source>
</evidence>
<reference evidence="10" key="1">
    <citation type="journal article" date="2015" name="ISME J.">
        <title>Aquifer environment selects for microbial species cohorts in sediment and groundwater.</title>
        <authorList>
            <person name="Hug L.A."/>
            <person name="Thomas B.C."/>
            <person name="Brown C.T."/>
            <person name="Frischkorn K.R."/>
            <person name="Williams K.H."/>
            <person name="Tringe S.G."/>
            <person name="Banfield J.F."/>
        </authorList>
    </citation>
    <scope>NUCLEOTIDE SEQUENCE</scope>
</reference>
<dbReference type="Pfam" id="PF00673">
    <property type="entry name" value="Ribosomal_L5_C"/>
    <property type="match status" value="1"/>
</dbReference>
<dbReference type="NCBIfam" id="NF000585">
    <property type="entry name" value="PRK00010.1"/>
    <property type="match status" value="1"/>
</dbReference>
<dbReference type="PANTHER" id="PTHR11994">
    <property type="entry name" value="60S RIBOSOMAL PROTEIN L11-RELATED"/>
    <property type="match status" value="1"/>
</dbReference>
<organism evidence="10">
    <name type="scientific">uncultured bacterium Rifle_16ft_4_minimus_752</name>
    <dbReference type="NCBI Taxonomy" id="1665163"/>
    <lineage>
        <taxon>Bacteria</taxon>
        <taxon>environmental samples</taxon>
    </lineage>
</organism>
<dbReference type="SUPFAM" id="SSF55282">
    <property type="entry name" value="RL5-like"/>
    <property type="match status" value="1"/>
</dbReference>
<dbReference type="FunFam" id="3.30.1440.10:FF:000001">
    <property type="entry name" value="50S ribosomal protein L5"/>
    <property type="match status" value="1"/>
</dbReference>
<protein>
    <recommendedName>
        <fullName evidence="4 5">Large ribosomal subunit protein uL5</fullName>
    </recommendedName>
</protein>
<feature type="domain" description="Large ribosomal subunit protein uL5 C-terminal" evidence="9">
    <location>
        <begin position="113"/>
        <end position="206"/>
    </location>
</feature>
<sequence length="208" mass="23464">MPEKGKPEKTKKKVEKAEPAEAKPAAPKTPARLRKRYRQEVVPALMKRFGYTNLLQVPRLEKVVINMGLGEAVANVKVIDLAVEELATISGQRPVVTRAKKSEAAFKLRAGMPIGCKVTLRGDRMYEFLDRFLNVALPRIRDFRGVSPHSFDGRGNYALGIKEQLIFPEILYDKVDAVRGMDICIQTTARRDEEARALLEHMGFPFRS</sequence>
<dbReference type="GO" id="GO:0005840">
    <property type="term" value="C:ribosome"/>
    <property type="evidence" value="ECO:0007669"/>
    <property type="project" value="UniProtKB-KW"/>
</dbReference>
<dbReference type="AlphaFoldDB" id="A0A0H4TA32"/>
<dbReference type="PROSITE" id="PS00358">
    <property type="entry name" value="RIBOSOMAL_L5"/>
    <property type="match status" value="1"/>
</dbReference>
<keyword evidence="3 5" id="KW-0687">Ribonucleoprotein</keyword>
<dbReference type="GO" id="GO:0003735">
    <property type="term" value="F:structural constituent of ribosome"/>
    <property type="evidence" value="ECO:0007669"/>
    <property type="project" value="InterPro"/>
</dbReference>
<comment type="subunit">
    <text evidence="5">Part of the 50S ribosomal subunit; part of the 5S rRNA/L5/L18/L25 subcomplex. Contacts the 5S rRNA and the P site tRNA. Forms a bridge to the 30S subunit in the 70S ribosome.</text>
</comment>
<dbReference type="GO" id="GO:1990904">
    <property type="term" value="C:ribonucleoprotein complex"/>
    <property type="evidence" value="ECO:0007669"/>
    <property type="project" value="UniProtKB-KW"/>
</dbReference>